<dbReference type="InterPro" id="IPR005225">
    <property type="entry name" value="Small_GTP-bd"/>
</dbReference>
<keyword evidence="13" id="KW-0175">Coiled coil</keyword>
<dbReference type="Pfam" id="PF00071">
    <property type="entry name" value="Ras"/>
    <property type="match status" value="1"/>
</dbReference>
<dbReference type="InterPro" id="IPR043502">
    <property type="entry name" value="DNA/RNA_pol_sf"/>
</dbReference>
<evidence type="ECO:0000256" key="7">
    <source>
        <dbReference type="ARBA" id="ARBA00022705"/>
    </source>
</evidence>
<evidence type="ECO:0000313" key="17">
    <source>
        <dbReference type="Proteomes" id="UP001159427"/>
    </source>
</evidence>
<comment type="caution">
    <text evidence="16">The sequence shown here is derived from an EMBL/GenBank/DDBJ whole genome shotgun (WGS) entry which is preliminary data.</text>
</comment>
<dbReference type="PRINTS" id="PR00867">
    <property type="entry name" value="DNAPOLG"/>
</dbReference>
<evidence type="ECO:0000256" key="13">
    <source>
        <dbReference type="SAM" id="Coils"/>
    </source>
</evidence>
<dbReference type="NCBIfam" id="TIGR00231">
    <property type="entry name" value="small_GTP"/>
    <property type="match status" value="1"/>
</dbReference>
<name>A0ABN8M3N2_9CNID</name>
<dbReference type="Pfam" id="PF00476">
    <property type="entry name" value="DNA_pol_A"/>
    <property type="match status" value="1"/>
</dbReference>
<dbReference type="Gene3D" id="3.30.420.390">
    <property type="match status" value="2"/>
</dbReference>
<feature type="region of interest" description="Disordered" evidence="14">
    <location>
        <begin position="668"/>
        <end position="707"/>
    </location>
</feature>
<dbReference type="PANTHER" id="PTHR10267:SF0">
    <property type="entry name" value="DNA POLYMERASE SUBUNIT GAMMA-1"/>
    <property type="match status" value="1"/>
</dbReference>
<keyword evidence="11" id="KW-0496">Mitochondrion</keyword>
<dbReference type="InterPro" id="IPR027417">
    <property type="entry name" value="P-loop_NTPase"/>
</dbReference>
<dbReference type="PANTHER" id="PTHR10267">
    <property type="entry name" value="DNA POLYMERASE SUBUNIT GAMMA-1"/>
    <property type="match status" value="1"/>
</dbReference>
<protein>
    <recommendedName>
        <fullName evidence="4">DNA-directed DNA polymerase</fullName>
        <ecNumber evidence="4">2.7.7.7</ecNumber>
    </recommendedName>
    <alternativeName>
        <fullName evidence="12">Mitochondrial DNA polymerase catalytic subunit</fullName>
    </alternativeName>
</protein>
<dbReference type="InterPro" id="IPR041336">
    <property type="entry name" value="DNApol_Exo"/>
</dbReference>
<accession>A0ABN8M3N2</accession>
<evidence type="ECO:0000256" key="1">
    <source>
        <dbReference type="ARBA" id="ARBA00001946"/>
    </source>
</evidence>
<dbReference type="SMART" id="SM00173">
    <property type="entry name" value="RAS"/>
    <property type="match status" value="1"/>
</dbReference>
<feature type="domain" description="DNA-directed DNA polymerase family A palm" evidence="15">
    <location>
        <begin position="847"/>
        <end position="1121"/>
    </location>
</feature>
<evidence type="ECO:0000256" key="2">
    <source>
        <dbReference type="ARBA" id="ARBA00004173"/>
    </source>
</evidence>
<keyword evidence="7" id="KW-0235">DNA replication</keyword>
<dbReference type="CDD" id="cd00876">
    <property type="entry name" value="Ras"/>
    <property type="match status" value="1"/>
</dbReference>
<keyword evidence="8" id="KW-0460">Magnesium</keyword>
<dbReference type="Pfam" id="PF18136">
    <property type="entry name" value="DNApol_Exo"/>
    <property type="match status" value="1"/>
</dbReference>
<comment type="subcellular location">
    <subcellularLocation>
        <location evidence="2">Mitochondrion</location>
    </subcellularLocation>
</comment>
<proteinExistence type="inferred from homology"/>
<evidence type="ECO:0000256" key="12">
    <source>
        <dbReference type="ARBA" id="ARBA00031966"/>
    </source>
</evidence>
<dbReference type="Proteomes" id="UP001159427">
    <property type="component" value="Unassembled WGS sequence"/>
</dbReference>
<comment type="cofactor">
    <cofactor evidence="1">
        <name>Mg(2+)</name>
        <dbReference type="ChEBI" id="CHEBI:18420"/>
    </cofactor>
</comment>
<evidence type="ECO:0000256" key="6">
    <source>
        <dbReference type="ARBA" id="ARBA00022695"/>
    </source>
</evidence>
<keyword evidence="6" id="KW-0548">Nucleotidyltransferase</keyword>
<gene>
    <name evidence="16" type="ORF">PEVE_00015870</name>
</gene>
<dbReference type="Gene3D" id="1.10.150.20">
    <property type="entry name" value="5' to 3' exonuclease, C-terminal subdomain"/>
    <property type="match status" value="1"/>
</dbReference>
<dbReference type="EMBL" id="CALNXI010000223">
    <property type="protein sequence ID" value="CAH3022523.1"/>
    <property type="molecule type" value="Genomic_DNA"/>
</dbReference>
<keyword evidence="9" id="KW-0239">DNA-directed DNA polymerase</keyword>
<keyword evidence="5" id="KW-0808">Transferase</keyword>
<dbReference type="Gene3D" id="3.30.70.370">
    <property type="match status" value="1"/>
</dbReference>
<reference evidence="16 17" key="1">
    <citation type="submission" date="2022-05" db="EMBL/GenBank/DDBJ databases">
        <authorList>
            <consortium name="Genoscope - CEA"/>
            <person name="William W."/>
        </authorList>
    </citation>
    <scope>NUCLEOTIDE SEQUENCE [LARGE SCALE GENOMIC DNA]</scope>
</reference>
<dbReference type="CDD" id="cd08641">
    <property type="entry name" value="DNA_pol_gammaA"/>
    <property type="match status" value="1"/>
</dbReference>
<dbReference type="SMART" id="SM00482">
    <property type="entry name" value="POLAc"/>
    <property type="match status" value="1"/>
</dbReference>
<evidence type="ECO:0000313" key="16">
    <source>
        <dbReference type="EMBL" id="CAH3022523.1"/>
    </source>
</evidence>
<keyword evidence="10" id="KW-0238">DNA-binding</keyword>
<dbReference type="SUPFAM" id="SSF56672">
    <property type="entry name" value="DNA/RNA polymerases"/>
    <property type="match status" value="1"/>
</dbReference>
<organism evidence="16 17">
    <name type="scientific">Porites evermanni</name>
    <dbReference type="NCBI Taxonomy" id="104178"/>
    <lineage>
        <taxon>Eukaryota</taxon>
        <taxon>Metazoa</taxon>
        <taxon>Cnidaria</taxon>
        <taxon>Anthozoa</taxon>
        <taxon>Hexacorallia</taxon>
        <taxon>Scleractinia</taxon>
        <taxon>Fungiina</taxon>
        <taxon>Poritidae</taxon>
        <taxon>Porites</taxon>
    </lineage>
</organism>
<feature type="compositionally biased region" description="Polar residues" evidence="14">
    <location>
        <begin position="678"/>
        <end position="704"/>
    </location>
</feature>
<dbReference type="PROSITE" id="PS51421">
    <property type="entry name" value="RAS"/>
    <property type="match status" value="1"/>
</dbReference>
<dbReference type="InterPro" id="IPR001806">
    <property type="entry name" value="Small_GTPase"/>
</dbReference>
<comment type="similarity">
    <text evidence="3">Belongs to the DNA polymerase type-A family.</text>
</comment>
<dbReference type="SUPFAM" id="SSF52540">
    <property type="entry name" value="P-loop containing nucleoside triphosphate hydrolases"/>
    <property type="match status" value="1"/>
</dbReference>
<evidence type="ECO:0000256" key="9">
    <source>
        <dbReference type="ARBA" id="ARBA00022932"/>
    </source>
</evidence>
<dbReference type="EC" id="2.7.7.7" evidence="4"/>
<dbReference type="InterPro" id="IPR019760">
    <property type="entry name" value="DNA-dir_DNA_pol_A_CS"/>
</dbReference>
<dbReference type="Gene3D" id="3.40.50.300">
    <property type="entry name" value="P-loop containing nucleotide triphosphate hydrolases"/>
    <property type="match status" value="1"/>
</dbReference>
<evidence type="ECO:0000256" key="8">
    <source>
        <dbReference type="ARBA" id="ARBA00022842"/>
    </source>
</evidence>
<dbReference type="SUPFAM" id="SSF53098">
    <property type="entry name" value="Ribonuclease H-like"/>
    <property type="match status" value="1"/>
</dbReference>
<keyword evidence="17" id="KW-1185">Reference proteome</keyword>
<dbReference type="InterPro" id="IPR012337">
    <property type="entry name" value="RNaseH-like_sf"/>
</dbReference>
<dbReference type="InterPro" id="IPR001098">
    <property type="entry name" value="DNA-dir_DNA_pol_A_palm_dom"/>
</dbReference>
<feature type="coiled-coil region" evidence="13">
    <location>
        <begin position="396"/>
        <end position="423"/>
    </location>
</feature>
<dbReference type="InterPro" id="IPR047580">
    <property type="entry name" value="POLG_palm_dom"/>
</dbReference>
<dbReference type="SMART" id="SM00175">
    <property type="entry name" value="RAB"/>
    <property type="match status" value="1"/>
</dbReference>
<dbReference type="SMART" id="SM00174">
    <property type="entry name" value="RHO"/>
    <property type="match status" value="1"/>
</dbReference>
<evidence type="ECO:0000256" key="3">
    <source>
        <dbReference type="ARBA" id="ARBA00007705"/>
    </source>
</evidence>
<evidence type="ECO:0000256" key="4">
    <source>
        <dbReference type="ARBA" id="ARBA00012417"/>
    </source>
</evidence>
<dbReference type="InterPro" id="IPR002297">
    <property type="entry name" value="DNA-dir_DNA_pol_A_mt"/>
</dbReference>
<evidence type="ECO:0000256" key="10">
    <source>
        <dbReference type="ARBA" id="ARBA00023125"/>
    </source>
</evidence>
<evidence type="ECO:0000259" key="15">
    <source>
        <dbReference type="SMART" id="SM00482"/>
    </source>
</evidence>
<evidence type="ECO:0000256" key="14">
    <source>
        <dbReference type="SAM" id="MobiDB-lite"/>
    </source>
</evidence>
<evidence type="ECO:0000256" key="11">
    <source>
        <dbReference type="ARBA" id="ARBA00023128"/>
    </source>
</evidence>
<dbReference type="PROSITE" id="PS00447">
    <property type="entry name" value="DNA_POLYMERASE_A"/>
    <property type="match status" value="1"/>
</dbReference>
<dbReference type="PROSITE" id="PS51419">
    <property type="entry name" value="RAB"/>
    <property type="match status" value="1"/>
</dbReference>
<evidence type="ECO:0000256" key="5">
    <source>
        <dbReference type="ARBA" id="ARBA00022679"/>
    </source>
</evidence>
<sequence>MYRAIKTSWYRWPTGIPARFLLPRLQRSTCSSSTTFHEIEPNEEQKRFNPLEIQMLSSSLHAQVFRGKMDTYDPTTIKKCQEHLTAHSLWKKSGTVLPEVEFELPPQLGSNIDEHFRNIAEQQSRPYFEKAKLLAELRLPAIPNEWCFSPGWTKYVYDDKDLVTSSVDVPEEDALIFDVEVCVNEGPFPVIAVAASPTAWYSWVSPRLIEDKSYQWLVQPTPKLYIPLEIPDGQDWRQVEWKERLIVGHSVGYDRSFIKEQYYIKGPKTYFLDTLSLHMCIAGFTSLQRNLWESANAGRIGKVPWMLGGSGNKLQDLQSLYCGKDDLDKSMVKIFVEGTLDDVREHFQELVTYCAKDTAATQEVFAALWPKFLDRFPHPVSFAGMLEMGSAYLPVNHSWENYIRDADNTYDDLENEMKRSLMKLADDTCNYLHGKRYAEDAWLWELDWSVQEIRTKKLKQPKKKRQSKAEKNTTNVIRAVEETSGLFSEDELIDDNNVEVIEGLKSSTDMIATVPPAVDVMYKRRQNLPGYPKWYRSLCIGPSDKEEWKEGPVNISPQCQIAPMLLRMTWDGFPLYHTRKHGWGYLVPGRTDNLTSNLVTLPSNEDEHVETEKPELTFPTRAFNYLWRKHSMNKNQEKGDSKDSTFDGNELDVYSLSEDQLWTKSELEEMKKPRHSASPKSDTDTTPSKTASKVKSQETISGTESKPDFYHGVGPFNDVDLPGVWFFRIPHKNGENYRCGNPLAKDYISKIEDGTLVASGDHSAHKTLIINKMISSWRNAQKRIRSQLAVWFDRDDLPAEITGSDKYNADNMLGTILPRVITAGTVTRRAVEPTWLTASNPREDRVGSELKAMVRAPPGYCLVGADVDSQELWIAAILGDAHFAGIHGNTAFGWMTLQGKKSEGTDLHSKTAETIGISRDHAKIFNYGRIYGAGQKYAEKLLLQFNHRLTESEAKQKAETLYANTKGVAKFHLTEYGKAMAEKFGFTDDIDENGCVIAKVYYQLLRKTSRKGRSSANSIDDGRRWCGGSESHMFNKLESIAQSEEPRTPVLGCRISKSLEPSAVGSEFMTSRVNWVVQSSAVDYLHLMLVCMKWLFTKYNIDGRFCISIHDEVRYLVSSKDKYRAALALQITNLLTRAMFAHKLGMNDLPQSVAFFSAVDIDTVLRKEVNLDCKTPSNPLGLHKGHGISPGEALDIYDILKLTHNGILEEDTETEQDRAKGGISQSSKNSTWILTEILVMSERVYKIALLGNEGVGKTALLVRFLCHRFIGEYDPTIEDCYRRTVIVDGEEVTIDVLDTACRNSTSKLRENFLSTGDGFIVIYSIADRKSYITVPRYKEMIEESRDRADQEPVPFLLIGNKTDLEEHRTVAKSEGQTLANRYEWLFGETSAADYDGVDKSFCDLIREIRARRRKMSPPDFPTRVLVNLCRSSGSDIDSQTDESASELKKTRRTVKKKLSDSSINYKKKLFGVWH</sequence>